<name>A0A1D1UFW4_RAMVA</name>
<sequence>MGLAAAQDFGITCDQTGPSKCTKPALDYFIRRYEDRKTNPPTDERWSRDMLKQCQLDDTGRKCLITFARKCLPPQQVQQMNLDVKQNSTCEEKVDRLTKGCKSNSSVWFRTCENPLVERLHSFLTMTPHTVPPAQTEVQRIHTQICCEIDHYNTCIMEKAKQECNDFSTTIFQHIISDMRGSYQCDPRNTFSGIHC</sequence>
<evidence type="ECO:0000313" key="1">
    <source>
        <dbReference type="EMBL" id="GAU88341.1"/>
    </source>
</evidence>
<dbReference type="Proteomes" id="UP000186922">
    <property type="component" value="Unassembled WGS sequence"/>
</dbReference>
<proteinExistence type="predicted"/>
<dbReference type="OrthoDB" id="10459626at2759"/>
<reference evidence="1 2" key="1">
    <citation type="journal article" date="2016" name="Nat. Commun.">
        <title>Extremotolerant tardigrade genome and improved radiotolerance of human cultured cells by tardigrade-unique protein.</title>
        <authorList>
            <person name="Hashimoto T."/>
            <person name="Horikawa D.D."/>
            <person name="Saito Y."/>
            <person name="Kuwahara H."/>
            <person name="Kozuka-Hata H."/>
            <person name="Shin-I T."/>
            <person name="Minakuchi Y."/>
            <person name="Ohishi K."/>
            <person name="Motoyama A."/>
            <person name="Aizu T."/>
            <person name="Enomoto A."/>
            <person name="Kondo K."/>
            <person name="Tanaka S."/>
            <person name="Hara Y."/>
            <person name="Koshikawa S."/>
            <person name="Sagara H."/>
            <person name="Miura T."/>
            <person name="Yokobori S."/>
            <person name="Miyagawa K."/>
            <person name="Suzuki Y."/>
            <person name="Kubo T."/>
            <person name="Oyama M."/>
            <person name="Kohara Y."/>
            <person name="Fujiyama A."/>
            <person name="Arakawa K."/>
            <person name="Katayama T."/>
            <person name="Toyoda A."/>
            <person name="Kunieda T."/>
        </authorList>
    </citation>
    <scope>NUCLEOTIDE SEQUENCE [LARGE SCALE GENOMIC DNA]</scope>
    <source>
        <strain evidence="1 2">YOKOZUNA-1</strain>
    </source>
</reference>
<dbReference type="AlphaFoldDB" id="A0A1D1UFW4"/>
<protein>
    <submittedName>
        <fullName evidence="1">Uncharacterized protein</fullName>
    </submittedName>
</protein>
<gene>
    <name evidence="1" type="primary">RvY_01055-2</name>
    <name evidence="1" type="synonym">RvY_01055.2</name>
    <name evidence="1" type="ORF">RvY_01055</name>
</gene>
<organism evidence="1 2">
    <name type="scientific">Ramazzottius varieornatus</name>
    <name type="common">Water bear</name>
    <name type="synonym">Tardigrade</name>
    <dbReference type="NCBI Taxonomy" id="947166"/>
    <lineage>
        <taxon>Eukaryota</taxon>
        <taxon>Metazoa</taxon>
        <taxon>Ecdysozoa</taxon>
        <taxon>Tardigrada</taxon>
        <taxon>Eutardigrada</taxon>
        <taxon>Parachela</taxon>
        <taxon>Hypsibioidea</taxon>
        <taxon>Ramazzottiidae</taxon>
        <taxon>Ramazzottius</taxon>
    </lineage>
</organism>
<dbReference type="EMBL" id="BDGG01000001">
    <property type="protein sequence ID" value="GAU88341.1"/>
    <property type="molecule type" value="Genomic_DNA"/>
</dbReference>
<keyword evidence="2" id="KW-1185">Reference proteome</keyword>
<accession>A0A1D1UFW4</accession>
<comment type="caution">
    <text evidence="1">The sequence shown here is derived from an EMBL/GenBank/DDBJ whole genome shotgun (WGS) entry which is preliminary data.</text>
</comment>
<evidence type="ECO:0000313" key="2">
    <source>
        <dbReference type="Proteomes" id="UP000186922"/>
    </source>
</evidence>